<protein>
    <submittedName>
        <fullName evidence="2">Predicted kinase</fullName>
    </submittedName>
</protein>
<dbReference type="SUPFAM" id="SSF52540">
    <property type="entry name" value="P-loop containing nucleoside triphosphate hydrolases"/>
    <property type="match status" value="1"/>
</dbReference>
<dbReference type="STRING" id="1036181.SAMN05421756_109231"/>
<organism evidence="2 3">
    <name type="scientific">Microlunatus flavus</name>
    <dbReference type="NCBI Taxonomy" id="1036181"/>
    <lineage>
        <taxon>Bacteria</taxon>
        <taxon>Bacillati</taxon>
        <taxon>Actinomycetota</taxon>
        <taxon>Actinomycetes</taxon>
        <taxon>Propionibacteriales</taxon>
        <taxon>Propionibacteriaceae</taxon>
        <taxon>Microlunatus</taxon>
    </lineage>
</organism>
<keyword evidence="3" id="KW-1185">Reference proteome</keyword>
<dbReference type="EMBL" id="FOFA01000009">
    <property type="protein sequence ID" value="SER18093.1"/>
    <property type="molecule type" value="Genomic_DNA"/>
</dbReference>
<evidence type="ECO:0000313" key="2">
    <source>
        <dbReference type="EMBL" id="SER18093.1"/>
    </source>
</evidence>
<name>A0A1H9M4M8_9ACTN</name>
<sequence length="189" mass="20602">MDVAVVHLVVGLPGAGKTTRAKELEARLRALRLTPDEWQLGLFPEDGPTGWRSPERAVHRDRIEGLLIDVGLRAAERGLDVVLDFGLWSRDERSALRRLAESVGARAEVVYLPVGLAEQQRRVAARYAADPAQFLLTAEELEGWHAVFEEPDADELGGGPVPPAPPGSTWQGWAAARWPSLPARYGSSA</sequence>
<dbReference type="Pfam" id="PF13671">
    <property type="entry name" value="AAA_33"/>
    <property type="match status" value="1"/>
</dbReference>
<accession>A0A1H9M4M8</accession>
<keyword evidence="2" id="KW-0418">Kinase</keyword>
<proteinExistence type="predicted"/>
<dbReference type="Gene3D" id="3.40.50.300">
    <property type="entry name" value="P-loop containing nucleotide triphosphate hydrolases"/>
    <property type="match status" value="1"/>
</dbReference>
<dbReference type="GO" id="GO:0016301">
    <property type="term" value="F:kinase activity"/>
    <property type="evidence" value="ECO:0007669"/>
    <property type="project" value="UniProtKB-KW"/>
</dbReference>
<evidence type="ECO:0000313" key="3">
    <source>
        <dbReference type="Proteomes" id="UP000198504"/>
    </source>
</evidence>
<keyword evidence="2" id="KW-0808">Transferase</keyword>
<reference evidence="3" key="1">
    <citation type="submission" date="2016-10" db="EMBL/GenBank/DDBJ databases">
        <authorList>
            <person name="Varghese N."/>
            <person name="Submissions S."/>
        </authorList>
    </citation>
    <scope>NUCLEOTIDE SEQUENCE [LARGE SCALE GENOMIC DNA]</scope>
    <source>
        <strain evidence="3">CGMCC 4.6856</strain>
    </source>
</reference>
<evidence type="ECO:0000256" key="1">
    <source>
        <dbReference type="SAM" id="MobiDB-lite"/>
    </source>
</evidence>
<dbReference type="Proteomes" id="UP000198504">
    <property type="component" value="Unassembled WGS sequence"/>
</dbReference>
<dbReference type="InterPro" id="IPR027417">
    <property type="entry name" value="P-loop_NTPase"/>
</dbReference>
<gene>
    <name evidence="2" type="ORF">SAMN05421756_109231</name>
</gene>
<dbReference type="AlphaFoldDB" id="A0A1H9M4M8"/>
<feature type="region of interest" description="Disordered" evidence="1">
    <location>
        <begin position="151"/>
        <end position="172"/>
    </location>
</feature>